<accession>A0A6C0AM94</accession>
<protein>
    <submittedName>
        <fullName evidence="1">Uncharacterized protein</fullName>
    </submittedName>
</protein>
<proteinExistence type="predicted"/>
<organism evidence="1">
    <name type="scientific">viral metagenome</name>
    <dbReference type="NCBI Taxonomy" id="1070528"/>
    <lineage>
        <taxon>unclassified sequences</taxon>
        <taxon>metagenomes</taxon>
        <taxon>organismal metagenomes</taxon>
    </lineage>
</organism>
<dbReference type="EMBL" id="MN740728">
    <property type="protein sequence ID" value="QHS80937.1"/>
    <property type="molecule type" value="Genomic_DNA"/>
</dbReference>
<reference evidence="1" key="1">
    <citation type="journal article" date="2020" name="Nature">
        <title>Giant virus diversity and host interactions through global metagenomics.</title>
        <authorList>
            <person name="Schulz F."/>
            <person name="Roux S."/>
            <person name="Paez-Espino D."/>
            <person name="Jungbluth S."/>
            <person name="Walsh D.A."/>
            <person name="Denef V.J."/>
            <person name="McMahon K.D."/>
            <person name="Konstantinidis K.T."/>
            <person name="Eloe-Fadrosh E.A."/>
            <person name="Kyrpides N.C."/>
            <person name="Woyke T."/>
        </authorList>
    </citation>
    <scope>NUCLEOTIDE SEQUENCE</scope>
    <source>
        <strain evidence="1">GVMAG-S-1101161-73</strain>
    </source>
</reference>
<evidence type="ECO:0000313" key="1">
    <source>
        <dbReference type="EMBL" id="QHS80937.1"/>
    </source>
</evidence>
<name>A0A6C0AM94_9ZZZZ</name>
<dbReference type="AlphaFoldDB" id="A0A6C0AM94"/>
<sequence length="286" mass="32731">MDLSNKRIIVGGWPAFAEQTGVNKKEPVENFDWMPESDKGAYTDMRETLDKIEGAREFVKNFVRVNDKRSFDGPIGNAIGNACSYNHSGASFSGLLWCYQRALKDWDMFVLNAKQYQGMRKFREQQIPMWKANLLVENCNEWWNKFGSAEANILETKILTECASLCLAGMQVPDIRKTLLEIMKDLKAIEVEDARKEAENRHHSLMESVEWLYKNPKRWFDGPQGCSLSPGHPSNITKRVMAEMEAKFPGYTNHIARVLAAMQSSNMPTNCEILFSDERQEVNVGF</sequence>